<reference evidence="3" key="1">
    <citation type="submission" date="2011-12" db="EMBL/GenBank/DDBJ databases">
        <authorList>
            <consortium name="The Broad Institute Genome Sequencing Platform"/>
            <person name="Russ C."/>
            <person name="Tyler B."/>
            <person name="Panabieres F."/>
            <person name="Shan W."/>
            <person name="Tripathy S."/>
            <person name="Grunwald N."/>
            <person name="Machado M."/>
            <person name="Young S.K."/>
            <person name="Zeng Q."/>
            <person name="Gargeya S."/>
            <person name="Fitzgerald M."/>
            <person name="Haas B."/>
            <person name="Abouelleil A."/>
            <person name="Alvarado L."/>
            <person name="Arachchi H.M."/>
            <person name="Berlin A."/>
            <person name="Chapman S.B."/>
            <person name="Gearin G."/>
            <person name="Goldberg J."/>
            <person name="Griggs A."/>
            <person name="Gujja S."/>
            <person name="Hansen M."/>
            <person name="Heiman D."/>
            <person name="Howarth C."/>
            <person name="Larimer J."/>
            <person name="Lui A."/>
            <person name="MacDonald P.J.P."/>
            <person name="McCowen C."/>
            <person name="Montmayeur A."/>
            <person name="Murphy C."/>
            <person name="Neiman D."/>
            <person name="Pearson M."/>
            <person name="Priest M."/>
            <person name="Roberts A."/>
            <person name="Saif S."/>
            <person name="Shea T."/>
            <person name="Sisk P."/>
            <person name="Stolte C."/>
            <person name="Sykes S."/>
            <person name="Wortman J."/>
            <person name="Nusbaum C."/>
            <person name="Birren B."/>
        </authorList>
    </citation>
    <scope>NUCLEOTIDE SEQUENCE [LARGE SCALE GENOMIC DNA]</scope>
    <source>
        <strain evidence="3">INRA-310</strain>
    </source>
</reference>
<reference evidence="2 3" key="2">
    <citation type="submission" date="2013-11" db="EMBL/GenBank/DDBJ databases">
        <title>The Genome Sequence of Phytophthora parasitica INRA-310.</title>
        <authorList>
            <consortium name="The Broad Institute Genomics Platform"/>
            <person name="Russ C."/>
            <person name="Tyler B."/>
            <person name="Panabieres F."/>
            <person name="Shan W."/>
            <person name="Tripathy S."/>
            <person name="Grunwald N."/>
            <person name="Machado M."/>
            <person name="Johnson C.S."/>
            <person name="Arredondo F."/>
            <person name="Hong C."/>
            <person name="Coffey M."/>
            <person name="Young S.K."/>
            <person name="Zeng Q."/>
            <person name="Gargeya S."/>
            <person name="Fitzgerald M."/>
            <person name="Abouelleil A."/>
            <person name="Alvarado L."/>
            <person name="Chapman S.B."/>
            <person name="Gainer-Dewar J."/>
            <person name="Goldberg J."/>
            <person name="Griggs A."/>
            <person name="Gujja S."/>
            <person name="Hansen M."/>
            <person name="Howarth C."/>
            <person name="Imamovic A."/>
            <person name="Ireland A."/>
            <person name="Larimer J."/>
            <person name="McCowan C."/>
            <person name="Murphy C."/>
            <person name="Pearson M."/>
            <person name="Poon T.W."/>
            <person name="Priest M."/>
            <person name="Roberts A."/>
            <person name="Saif S."/>
            <person name="Shea T."/>
            <person name="Sykes S."/>
            <person name="Wortman J."/>
            <person name="Nusbaum C."/>
            <person name="Birren B."/>
        </authorList>
    </citation>
    <scope>NUCLEOTIDE SEQUENCE [LARGE SCALE GENOMIC DNA]</scope>
    <source>
        <strain evidence="2 3">INRA-310</strain>
    </source>
</reference>
<dbReference type="GeneID" id="20178837"/>
<evidence type="ECO:0000313" key="2">
    <source>
        <dbReference type="EMBL" id="ETN12202.1"/>
    </source>
</evidence>
<proteinExistence type="predicted"/>
<dbReference type="SUPFAM" id="SSF82199">
    <property type="entry name" value="SET domain"/>
    <property type="match status" value="1"/>
</dbReference>
<gene>
    <name evidence="2" type="ORF">PPTG_09095</name>
</gene>
<dbReference type="EMBL" id="KI669577">
    <property type="protein sequence ID" value="ETN12202.1"/>
    <property type="molecule type" value="Genomic_DNA"/>
</dbReference>
<dbReference type="Proteomes" id="UP000018817">
    <property type="component" value="Unassembled WGS sequence"/>
</dbReference>
<dbReference type="Gene3D" id="2.170.270.10">
    <property type="entry name" value="SET domain"/>
    <property type="match status" value="1"/>
</dbReference>
<feature type="region of interest" description="Disordered" evidence="1">
    <location>
        <begin position="175"/>
        <end position="218"/>
    </location>
</feature>
<organism evidence="2 3">
    <name type="scientific">Phytophthora nicotianae (strain INRA-310)</name>
    <name type="common">Phytophthora parasitica</name>
    <dbReference type="NCBI Taxonomy" id="761204"/>
    <lineage>
        <taxon>Eukaryota</taxon>
        <taxon>Sar</taxon>
        <taxon>Stramenopiles</taxon>
        <taxon>Oomycota</taxon>
        <taxon>Peronosporomycetes</taxon>
        <taxon>Peronosporales</taxon>
        <taxon>Peronosporaceae</taxon>
        <taxon>Phytophthora</taxon>
    </lineage>
</organism>
<dbReference type="STRING" id="761204.W2QGA0"/>
<protein>
    <recommendedName>
        <fullName evidence="4">SET domain-containing protein</fullName>
    </recommendedName>
</protein>
<dbReference type="RefSeq" id="XP_008902201.1">
    <property type="nucleotide sequence ID" value="XM_008903953.1"/>
</dbReference>
<feature type="compositionally biased region" description="Basic and acidic residues" evidence="1">
    <location>
        <begin position="184"/>
        <end position="208"/>
    </location>
</feature>
<feature type="compositionally biased region" description="Basic residues" evidence="1">
    <location>
        <begin position="242"/>
        <end position="262"/>
    </location>
</feature>
<dbReference type="InterPro" id="IPR046341">
    <property type="entry name" value="SET_dom_sf"/>
</dbReference>
<evidence type="ECO:0008006" key="4">
    <source>
        <dbReference type="Google" id="ProtNLM"/>
    </source>
</evidence>
<name>W2QGA0_PHYN3</name>
<feature type="region of interest" description="Disordered" evidence="1">
    <location>
        <begin position="238"/>
        <end position="262"/>
    </location>
</feature>
<accession>W2QGA0</accession>
<evidence type="ECO:0000313" key="3">
    <source>
        <dbReference type="Proteomes" id="UP000018817"/>
    </source>
</evidence>
<feature type="compositionally biased region" description="Polar residues" evidence="1">
    <location>
        <begin position="142"/>
        <end position="154"/>
    </location>
</feature>
<dbReference type="AlphaFoldDB" id="W2QGA0"/>
<dbReference type="VEuPathDB" id="FungiDB:PPTG_09095"/>
<feature type="region of interest" description="Disordered" evidence="1">
    <location>
        <begin position="117"/>
        <end position="160"/>
    </location>
</feature>
<evidence type="ECO:0000256" key="1">
    <source>
        <dbReference type="SAM" id="MobiDB-lite"/>
    </source>
</evidence>
<sequence length="355" mass="38629">MPGISALELHPASLYAGDTIEYYSMAFVSDDPRGYHTAVVLRVHEDAAADYPITVDMEELLPRDLMFPESSALLLGPAPSVQRSPVLLLMHSHQLCYNYVVHLRKLLETDQNLNTSFTDCGSRSPPPSTSVHDGTEPDGNEASLTTANPTNASAEITHPPSPLIVRGVSLVCDNSMRSSTSGPDVEHDAGSGNIREDEGASAGSEEKASPSPGDIAPVPIDQEILDADEYLHSIPTRLERAKIRHQPKKRAGGLHVPRSRKRRHQVDTYVTNGIIFPDIGAFHKCRCIGWDCCDNVDAAVYCTTPCCKLRARCSNAPIVRSTLKRFDTHRVGLGVYTTTKLDVGDIVGEYTGELS</sequence>